<comment type="similarity">
    <text evidence="4">Belongs to the SIMIBI class G3E GTPase family. ZNG1 subfamily.</text>
</comment>
<keyword evidence="3" id="KW-0143">Chaperone</keyword>
<dbReference type="PANTHER" id="PTHR13748:SF62">
    <property type="entry name" value="COBW DOMAIN-CONTAINING PROTEIN"/>
    <property type="match status" value="1"/>
</dbReference>
<keyword evidence="1" id="KW-0547">Nucleotide-binding</keyword>
<evidence type="ECO:0000313" key="10">
    <source>
        <dbReference type="Proteomes" id="UP000539075"/>
    </source>
</evidence>
<dbReference type="GO" id="GO:0016787">
    <property type="term" value="F:hydrolase activity"/>
    <property type="evidence" value="ECO:0007669"/>
    <property type="project" value="UniProtKB-KW"/>
</dbReference>
<reference evidence="9 10" key="1">
    <citation type="submission" date="2020-08" db="EMBL/GenBank/DDBJ databases">
        <title>Genomic Encyclopedia of Type Strains, Phase IV (KMG-IV): sequencing the most valuable type-strain genomes for metagenomic binning, comparative biology and taxonomic classification.</title>
        <authorList>
            <person name="Goeker M."/>
        </authorList>
    </citation>
    <scope>NUCLEOTIDE SEQUENCE [LARGE SCALE GENOMIC DNA]</scope>
    <source>
        <strain evidence="9 10">DSM 11275</strain>
    </source>
</reference>
<dbReference type="InterPro" id="IPR011629">
    <property type="entry name" value="CobW-like_C"/>
</dbReference>
<comment type="caution">
    <text evidence="9">The sequence shown here is derived from an EMBL/GenBank/DDBJ whole genome shotgun (WGS) entry which is preliminary data.</text>
</comment>
<dbReference type="Gene3D" id="3.30.1220.10">
    <property type="entry name" value="CobW-like, C-terminal domain"/>
    <property type="match status" value="1"/>
</dbReference>
<name>A0A7W8BYG2_9BACT</name>
<dbReference type="SUPFAM" id="SSF52540">
    <property type="entry name" value="P-loop containing nucleoside triphosphate hydrolases"/>
    <property type="match status" value="1"/>
</dbReference>
<gene>
    <name evidence="9" type="ORF">HNQ38_000319</name>
</gene>
<proteinExistence type="inferred from homology"/>
<dbReference type="Pfam" id="PF02492">
    <property type="entry name" value="cobW"/>
    <property type="match status" value="1"/>
</dbReference>
<sequence>MRMENLLPRPLDPQGGPESPSIMTALLSGIHLDRRQAHALGWRGVRPSALHGAAWTCRTASVPHIYGLVFMDEYVWEKQLYGMFGFYVFPAAADPLLDKFPLQALAVALGPDYGVAVRELSAHAETLAPFCLGQMRLAAALDGSSLALELSAQARHRAFSTKGIAVPASDKADSAPGDEQETQWIVAPGELEYDLPAFRLLLRPFAALAGTAAVLLDDAPRLAMRVTPNPLEHLHCGKVEPSWQMRLEAAFGAEQGDEISMEHNAGKAVFSVRGKILSGLPGRYVPREDELARLPVMHVLTGFLGAGKTTFLRRWLDFLNGCEQFAAVIQNEFGAIGLDATLTRGETRVELLDEGCVCCSLADSLRPGLRRLLDAAPADQVILETTGVANPANVLDSLGQLADMVRPGLVITVVDVLEWQGSVCAGDGPQGLRRVQVEQADVIIANKADIVRAEELHAVMDVLRTCNAEAIILPAVQGNITFARLNSFLAGWLDRGVRPPSRRPHLTFLPQGLCTHTDEGFASYTVPLSQPVDANTLREMILAAGPGLCRAKGIVNLFSEGRVTPMVVQYAAGRLEFEEAPDGEHEMYMVFIGVNLRMPDSSATENRESMAALPR</sequence>
<evidence type="ECO:0000259" key="8">
    <source>
        <dbReference type="Pfam" id="PF07683"/>
    </source>
</evidence>
<protein>
    <submittedName>
        <fullName evidence="9">G3E family GTPase</fullName>
    </submittedName>
</protein>
<comment type="function">
    <text evidence="5">Zinc chaperone that directly transfers zinc cofactor to target proteins, thereby activating them. Zinc is transferred from the CXCC motif in the GTPase domain to the zinc binding site in target proteins in a process requiring GTP hydrolysis.</text>
</comment>
<evidence type="ECO:0000256" key="1">
    <source>
        <dbReference type="ARBA" id="ARBA00022741"/>
    </source>
</evidence>
<evidence type="ECO:0000256" key="5">
    <source>
        <dbReference type="ARBA" id="ARBA00045658"/>
    </source>
</evidence>
<dbReference type="GO" id="GO:0000166">
    <property type="term" value="F:nucleotide binding"/>
    <property type="evidence" value="ECO:0007669"/>
    <property type="project" value="UniProtKB-KW"/>
</dbReference>
<dbReference type="PANTHER" id="PTHR13748">
    <property type="entry name" value="COBW-RELATED"/>
    <property type="match status" value="1"/>
</dbReference>
<dbReference type="SUPFAM" id="SSF90002">
    <property type="entry name" value="Hypothetical protein YjiA, C-terminal domain"/>
    <property type="match status" value="1"/>
</dbReference>
<keyword evidence="2" id="KW-0378">Hydrolase</keyword>
<dbReference type="CDD" id="cd03112">
    <property type="entry name" value="CobW-like"/>
    <property type="match status" value="1"/>
</dbReference>
<dbReference type="EMBL" id="JACHGO010000001">
    <property type="protein sequence ID" value="MBB5142256.1"/>
    <property type="molecule type" value="Genomic_DNA"/>
</dbReference>
<dbReference type="InterPro" id="IPR036627">
    <property type="entry name" value="CobW-likC_sf"/>
</dbReference>
<accession>A0A7W8BYG2</accession>
<dbReference type="InterPro" id="IPR027417">
    <property type="entry name" value="P-loop_NTPase"/>
</dbReference>
<feature type="domain" description="CobW/HypB/UreG nucleotide-binding" evidence="7">
    <location>
        <begin position="297"/>
        <end position="472"/>
    </location>
</feature>
<dbReference type="Gene3D" id="3.40.50.300">
    <property type="entry name" value="P-loop containing nucleotide triphosphate hydrolases"/>
    <property type="match status" value="1"/>
</dbReference>
<evidence type="ECO:0000256" key="6">
    <source>
        <dbReference type="ARBA" id="ARBA00049117"/>
    </source>
</evidence>
<keyword evidence="10" id="KW-1185">Reference proteome</keyword>
<evidence type="ECO:0000256" key="2">
    <source>
        <dbReference type="ARBA" id="ARBA00022801"/>
    </source>
</evidence>
<evidence type="ECO:0000313" key="9">
    <source>
        <dbReference type="EMBL" id="MBB5142256.1"/>
    </source>
</evidence>
<evidence type="ECO:0000256" key="4">
    <source>
        <dbReference type="ARBA" id="ARBA00034320"/>
    </source>
</evidence>
<feature type="domain" description="CobW C-terminal" evidence="8">
    <location>
        <begin position="521"/>
        <end position="597"/>
    </location>
</feature>
<organism evidence="9 10">
    <name type="scientific">Desulfovibrio intestinalis</name>
    <dbReference type="NCBI Taxonomy" id="58621"/>
    <lineage>
        <taxon>Bacteria</taxon>
        <taxon>Pseudomonadati</taxon>
        <taxon>Thermodesulfobacteriota</taxon>
        <taxon>Desulfovibrionia</taxon>
        <taxon>Desulfovibrionales</taxon>
        <taxon>Desulfovibrionaceae</taxon>
        <taxon>Desulfovibrio</taxon>
    </lineage>
</organism>
<dbReference type="AlphaFoldDB" id="A0A7W8BYG2"/>
<dbReference type="InterPro" id="IPR003495">
    <property type="entry name" value="CobW/HypB/UreG_nucleotide-bd"/>
</dbReference>
<comment type="catalytic activity">
    <reaction evidence="6">
        <text>GTP + H2O = GDP + phosphate + H(+)</text>
        <dbReference type="Rhea" id="RHEA:19669"/>
        <dbReference type="ChEBI" id="CHEBI:15377"/>
        <dbReference type="ChEBI" id="CHEBI:15378"/>
        <dbReference type="ChEBI" id="CHEBI:37565"/>
        <dbReference type="ChEBI" id="CHEBI:43474"/>
        <dbReference type="ChEBI" id="CHEBI:58189"/>
    </reaction>
    <physiologicalReaction direction="left-to-right" evidence="6">
        <dbReference type="Rhea" id="RHEA:19670"/>
    </physiologicalReaction>
</comment>
<evidence type="ECO:0000259" key="7">
    <source>
        <dbReference type="Pfam" id="PF02492"/>
    </source>
</evidence>
<dbReference type="GO" id="GO:0005737">
    <property type="term" value="C:cytoplasm"/>
    <property type="evidence" value="ECO:0007669"/>
    <property type="project" value="TreeGrafter"/>
</dbReference>
<dbReference type="InterPro" id="IPR051316">
    <property type="entry name" value="Zinc-reg_GTPase_activator"/>
</dbReference>
<dbReference type="RefSeq" id="WP_183717581.1">
    <property type="nucleotide sequence ID" value="NZ_JACHGO010000001.1"/>
</dbReference>
<dbReference type="Pfam" id="PF07683">
    <property type="entry name" value="CobW_C"/>
    <property type="match status" value="1"/>
</dbReference>
<dbReference type="Proteomes" id="UP000539075">
    <property type="component" value="Unassembled WGS sequence"/>
</dbReference>
<evidence type="ECO:0000256" key="3">
    <source>
        <dbReference type="ARBA" id="ARBA00023186"/>
    </source>
</evidence>